<name>A0A5C7J5X5_9BACT</name>
<protein>
    <submittedName>
        <fullName evidence="1">Uncharacterized protein</fullName>
    </submittedName>
</protein>
<evidence type="ECO:0000313" key="1">
    <source>
        <dbReference type="EMBL" id="TXG76594.1"/>
    </source>
</evidence>
<reference evidence="1 2" key="1">
    <citation type="submission" date="2018-09" db="EMBL/GenBank/DDBJ databases">
        <title>Metagenome Assembled Genomes from an Advanced Water Purification Facility.</title>
        <authorList>
            <person name="Stamps B.W."/>
            <person name="Spear J.R."/>
        </authorList>
    </citation>
    <scope>NUCLEOTIDE SEQUENCE [LARGE SCALE GENOMIC DNA]</scope>
    <source>
        <strain evidence="1">Bin_63_2</strain>
    </source>
</reference>
<accession>A0A5C7J5X5</accession>
<dbReference type="EMBL" id="SSDS01000070">
    <property type="protein sequence ID" value="TXG76594.1"/>
    <property type="molecule type" value="Genomic_DNA"/>
</dbReference>
<organism evidence="1 2">
    <name type="scientific">Candidatus Dojkabacteria bacterium</name>
    <dbReference type="NCBI Taxonomy" id="2099670"/>
    <lineage>
        <taxon>Bacteria</taxon>
        <taxon>Candidatus Dojkabacteria</taxon>
    </lineage>
</organism>
<evidence type="ECO:0000313" key="2">
    <source>
        <dbReference type="Proteomes" id="UP000321026"/>
    </source>
</evidence>
<gene>
    <name evidence="1" type="ORF">E6Q11_04305</name>
</gene>
<dbReference type="Proteomes" id="UP000321026">
    <property type="component" value="Unassembled WGS sequence"/>
</dbReference>
<sequence>MKKITIELKQRKYPICPECGQASLAGFIPPKEGMSFTEHGDSAIDWNKAHLYCTNGNTNCSYSTKIKDLTTPLTEPKETENNPHA</sequence>
<proteinExistence type="predicted"/>
<dbReference type="AlphaFoldDB" id="A0A5C7J5X5"/>
<comment type="caution">
    <text evidence="1">The sequence shown here is derived from an EMBL/GenBank/DDBJ whole genome shotgun (WGS) entry which is preliminary data.</text>
</comment>